<reference evidence="3" key="1">
    <citation type="submission" date="2016-10" db="EMBL/GenBank/DDBJ databases">
        <authorList>
            <person name="Varghese N."/>
            <person name="Submissions S."/>
        </authorList>
    </citation>
    <scope>NUCLEOTIDE SEQUENCE [LARGE SCALE GENOMIC DNA]</scope>
    <source>
        <strain evidence="3">DSM 44437</strain>
    </source>
</reference>
<dbReference type="Proteomes" id="UP000199503">
    <property type="component" value="Unassembled WGS sequence"/>
</dbReference>
<sequence>MTATTGAAQTIADEYVRAWTSGDAEKALSFVADDVVCEAPSGRIEGIEGYRQFLAPFVGRMLKGEVVDVLGHDTRAVTVYAVDLPFVRNLHGTEYLTVADGKISHVISVFDMSPMLRAAQS</sequence>
<organism evidence="2 3">
    <name type="scientific">Lentzea albida</name>
    <dbReference type="NCBI Taxonomy" id="65499"/>
    <lineage>
        <taxon>Bacteria</taxon>
        <taxon>Bacillati</taxon>
        <taxon>Actinomycetota</taxon>
        <taxon>Actinomycetes</taxon>
        <taxon>Pseudonocardiales</taxon>
        <taxon>Pseudonocardiaceae</taxon>
        <taxon>Lentzea</taxon>
    </lineage>
</organism>
<protein>
    <submittedName>
        <fullName evidence="2">SnoaL-like domain-containing protein</fullName>
    </submittedName>
</protein>
<dbReference type="InterPro" id="IPR032710">
    <property type="entry name" value="NTF2-like_dom_sf"/>
</dbReference>
<dbReference type="OrthoDB" id="3257148at2"/>
<gene>
    <name evidence="2" type="ORF">SAMN04488000_12241</name>
</gene>
<proteinExistence type="predicted"/>
<feature type="domain" description="SnoaL-like" evidence="1">
    <location>
        <begin position="13"/>
        <end position="105"/>
    </location>
</feature>
<dbReference type="Gene3D" id="3.10.450.50">
    <property type="match status" value="1"/>
</dbReference>
<dbReference type="InterPro" id="IPR037401">
    <property type="entry name" value="SnoaL-like"/>
</dbReference>
<keyword evidence="3" id="KW-1185">Reference proteome</keyword>
<dbReference type="EMBL" id="FOFV01000022">
    <property type="protein sequence ID" value="SES32577.1"/>
    <property type="molecule type" value="Genomic_DNA"/>
</dbReference>
<accession>A0A1H9WFV1</accession>
<dbReference type="AlphaFoldDB" id="A0A1H9WFV1"/>
<dbReference type="RefSeq" id="WP_089925082.1">
    <property type="nucleotide sequence ID" value="NZ_FOFV01000022.1"/>
</dbReference>
<evidence type="ECO:0000313" key="2">
    <source>
        <dbReference type="EMBL" id="SES32577.1"/>
    </source>
</evidence>
<dbReference type="Pfam" id="PF12680">
    <property type="entry name" value="SnoaL_2"/>
    <property type="match status" value="1"/>
</dbReference>
<name>A0A1H9WFV1_9PSEU</name>
<dbReference type="SUPFAM" id="SSF54427">
    <property type="entry name" value="NTF2-like"/>
    <property type="match status" value="1"/>
</dbReference>
<evidence type="ECO:0000313" key="3">
    <source>
        <dbReference type="Proteomes" id="UP000199503"/>
    </source>
</evidence>
<evidence type="ECO:0000259" key="1">
    <source>
        <dbReference type="Pfam" id="PF12680"/>
    </source>
</evidence>